<dbReference type="PANTHER" id="PTHR47739:SF1">
    <property type="entry name" value="TRNA1(VAL) (ADENINE(37)-N6)-METHYLTRANSFERASE"/>
    <property type="match status" value="1"/>
</dbReference>
<dbReference type="Proteomes" id="UP000294535">
    <property type="component" value="Unassembled WGS sequence"/>
</dbReference>
<keyword evidence="1 6" id="KW-0963">Cytoplasm</keyword>
<dbReference type="InterPro" id="IPR007848">
    <property type="entry name" value="Small_mtfrase_dom"/>
</dbReference>
<evidence type="ECO:0000313" key="8">
    <source>
        <dbReference type="EMBL" id="TDQ17403.1"/>
    </source>
</evidence>
<dbReference type="InterPro" id="IPR050210">
    <property type="entry name" value="tRNA_Adenine-N(6)_MTase"/>
</dbReference>
<evidence type="ECO:0000259" key="7">
    <source>
        <dbReference type="Pfam" id="PF05175"/>
    </source>
</evidence>
<proteinExistence type="inferred from homology"/>
<dbReference type="SUPFAM" id="SSF53335">
    <property type="entry name" value="S-adenosyl-L-methionine-dependent methyltransferases"/>
    <property type="match status" value="1"/>
</dbReference>
<dbReference type="EC" id="2.1.1.223" evidence="6"/>
<keyword evidence="4 6" id="KW-0949">S-adenosyl-L-methionine</keyword>
<evidence type="ECO:0000256" key="1">
    <source>
        <dbReference type="ARBA" id="ARBA00022490"/>
    </source>
</evidence>
<dbReference type="PROSITE" id="PS00092">
    <property type="entry name" value="N6_MTASE"/>
    <property type="match status" value="1"/>
</dbReference>
<dbReference type="RefSeq" id="WP_133555413.1">
    <property type="nucleotide sequence ID" value="NZ_SNYF01000006.1"/>
</dbReference>
<dbReference type="GO" id="GO:0000179">
    <property type="term" value="F:rRNA (adenine-N6,N6-)-dimethyltransferase activity"/>
    <property type="evidence" value="ECO:0007669"/>
    <property type="project" value="InterPro"/>
</dbReference>
<evidence type="ECO:0000256" key="3">
    <source>
        <dbReference type="ARBA" id="ARBA00022679"/>
    </source>
</evidence>
<dbReference type="EMBL" id="SNYF01000006">
    <property type="protein sequence ID" value="TDQ17403.1"/>
    <property type="molecule type" value="Genomic_DNA"/>
</dbReference>
<keyword evidence="9" id="KW-1185">Reference proteome</keyword>
<dbReference type="InterPro" id="IPR022882">
    <property type="entry name" value="tRNA_adenine-N6_MeTrfase"/>
</dbReference>
<feature type="domain" description="Methyltransferase small" evidence="7">
    <location>
        <begin position="27"/>
        <end position="159"/>
    </location>
</feature>
<evidence type="ECO:0000256" key="4">
    <source>
        <dbReference type="ARBA" id="ARBA00022691"/>
    </source>
</evidence>
<gene>
    <name evidence="8" type="ORF">DFQ04_2056</name>
</gene>
<dbReference type="InterPro" id="IPR029063">
    <property type="entry name" value="SAM-dependent_MTases_sf"/>
</dbReference>
<evidence type="ECO:0000256" key="5">
    <source>
        <dbReference type="ARBA" id="ARBA00022694"/>
    </source>
</evidence>
<evidence type="ECO:0000313" key="9">
    <source>
        <dbReference type="Proteomes" id="UP000294535"/>
    </source>
</evidence>
<dbReference type="GO" id="GO:0008033">
    <property type="term" value="P:tRNA processing"/>
    <property type="evidence" value="ECO:0007669"/>
    <property type="project" value="UniProtKB-UniRule"/>
</dbReference>
<protein>
    <recommendedName>
        <fullName evidence="6">tRNA1(Val) (adenine(37)-N6)-methyltransferase</fullName>
        <ecNumber evidence="6">2.1.1.223</ecNumber>
    </recommendedName>
    <alternativeName>
        <fullName evidence="6">tRNA m6A37 methyltransferase</fullName>
    </alternativeName>
</protein>
<evidence type="ECO:0000256" key="2">
    <source>
        <dbReference type="ARBA" id="ARBA00022603"/>
    </source>
</evidence>
<dbReference type="GO" id="GO:0005737">
    <property type="term" value="C:cytoplasm"/>
    <property type="evidence" value="ECO:0007669"/>
    <property type="project" value="UniProtKB-SubCell"/>
</dbReference>
<keyword evidence="2 6" id="KW-0489">Methyltransferase</keyword>
<comment type="catalytic activity">
    <reaction evidence="6">
        <text>adenosine(37) in tRNA1(Val) + S-adenosyl-L-methionine = N(6)-methyladenosine(37) in tRNA1(Val) + S-adenosyl-L-homocysteine + H(+)</text>
        <dbReference type="Rhea" id="RHEA:43160"/>
        <dbReference type="Rhea" id="RHEA-COMP:10369"/>
        <dbReference type="Rhea" id="RHEA-COMP:10370"/>
        <dbReference type="ChEBI" id="CHEBI:15378"/>
        <dbReference type="ChEBI" id="CHEBI:57856"/>
        <dbReference type="ChEBI" id="CHEBI:59789"/>
        <dbReference type="ChEBI" id="CHEBI:74411"/>
        <dbReference type="ChEBI" id="CHEBI:74449"/>
        <dbReference type="EC" id="2.1.1.223"/>
    </reaction>
</comment>
<dbReference type="InterPro" id="IPR002052">
    <property type="entry name" value="DNA_methylase_N6_adenine_CS"/>
</dbReference>
<organism evidence="8 9">
    <name type="scientific">Algoriphagus boseongensis</name>
    <dbReference type="NCBI Taxonomy" id="1442587"/>
    <lineage>
        <taxon>Bacteria</taxon>
        <taxon>Pseudomonadati</taxon>
        <taxon>Bacteroidota</taxon>
        <taxon>Cytophagia</taxon>
        <taxon>Cytophagales</taxon>
        <taxon>Cyclobacteriaceae</taxon>
        <taxon>Algoriphagus</taxon>
    </lineage>
</organism>
<comment type="caution">
    <text evidence="8">The sequence shown here is derived from an EMBL/GenBank/DDBJ whole genome shotgun (WGS) entry which is preliminary data.</text>
</comment>
<accession>A0A4R6T503</accession>
<dbReference type="OrthoDB" id="5383291at2"/>
<comment type="subcellular location">
    <subcellularLocation>
        <location evidence="6">Cytoplasm</location>
    </subcellularLocation>
</comment>
<dbReference type="Pfam" id="PF05175">
    <property type="entry name" value="MTS"/>
    <property type="match status" value="1"/>
</dbReference>
<name>A0A4R6T503_9BACT</name>
<dbReference type="Gene3D" id="3.40.50.150">
    <property type="entry name" value="Vaccinia Virus protein VP39"/>
    <property type="match status" value="1"/>
</dbReference>
<dbReference type="InterPro" id="IPR020596">
    <property type="entry name" value="rRNA_Ade_Mease_Trfase_CS"/>
</dbReference>
<keyword evidence="3 6" id="KW-0808">Transferase</keyword>
<reference evidence="8 9" key="1">
    <citation type="submission" date="2019-03" db="EMBL/GenBank/DDBJ databases">
        <title>Genomic Encyclopedia of Type Strains, Phase III (KMG-III): the genomes of soil and plant-associated and newly described type strains.</title>
        <authorList>
            <person name="Whitman W."/>
        </authorList>
    </citation>
    <scope>NUCLEOTIDE SEQUENCE [LARGE SCALE GENOMIC DNA]</scope>
    <source>
        <strain evidence="8 9">CECT 8446</strain>
    </source>
</reference>
<keyword evidence="5 6" id="KW-0819">tRNA processing</keyword>
<evidence type="ECO:0000256" key="6">
    <source>
        <dbReference type="HAMAP-Rule" id="MF_01872"/>
    </source>
</evidence>
<dbReference type="GO" id="GO:0016430">
    <property type="term" value="F:tRNA (adenine-N6)-methyltransferase activity"/>
    <property type="evidence" value="ECO:0007669"/>
    <property type="project" value="UniProtKB-UniRule"/>
</dbReference>
<dbReference type="PROSITE" id="PS01131">
    <property type="entry name" value="RRNA_A_DIMETH"/>
    <property type="match status" value="1"/>
</dbReference>
<dbReference type="PANTHER" id="PTHR47739">
    <property type="entry name" value="TRNA1(VAL) (ADENINE(37)-N6)-METHYLTRANSFERASE"/>
    <property type="match status" value="1"/>
</dbReference>
<comment type="function">
    <text evidence="6">Specifically methylates the adenine in position 37 of tRNA(1)(Val) (anticodon cmo5UAC).</text>
</comment>
<dbReference type="GO" id="GO:0003676">
    <property type="term" value="F:nucleic acid binding"/>
    <property type="evidence" value="ECO:0007669"/>
    <property type="project" value="InterPro"/>
</dbReference>
<sequence>MGNSWFQFQQFRINQDRCAMKISTDAILLGSLLESQNPKSILDIGTGTGVISLMLAQRFLEAKIQAVEIDEDAAKQAEENFKVSPFAERISLFQGRFQDFCSLDSFDLIVSNPPYFPDHLKSHDLKRNKALHTDELSFEDLAENASKLLNPSGRFWVILPPRQMSDFRQIANSYSLFLNTVVQVHDRQDLGVLREIGEFSFQNTHGIIRKLVLKEDSGEYSMEYKKVLSGFLLGY</sequence>
<comment type="similarity">
    <text evidence="6">Belongs to the methyltransferase superfamily. tRNA (adenine-N(6)-)-methyltransferase family.</text>
</comment>
<dbReference type="CDD" id="cd02440">
    <property type="entry name" value="AdoMet_MTases"/>
    <property type="match status" value="1"/>
</dbReference>
<dbReference type="AlphaFoldDB" id="A0A4R6T503"/>
<dbReference type="HAMAP" id="MF_01872">
    <property type="entry name" value="tRNA_methyltr_YfiC"/>
    <property type="match status" value="1"/>
</dbReference>